<evidence type="ECO:0000256" key="4">
    <source>
        <dbReference type="SAM" id="MobiDB-lite"/>
    </source>
</evidence>
<dbReference type="EMBL" id="JAJJMA010046333">
    <property type="protein sequence ID" value="MCL7025519.1"/>
    <property type="molecule type" value="Genomic_DNA"/>
</dbReference>
<proteinExistence type="inferred from homology"/>
<dbReference type="GO" id="GO:0005634">
    <property type="term" value="C:nucleus"/>
    <property type="evidence" value="ECO:0007669"/>
    <property type="project" value="UniProtKB-SubCell"/>
</dbReference>
<evidence type="ECO:0000259" key="5">
    <source>
        <dbReference type="PROSITE" id="PS51634"/>
    </source>
</evidence>
<dbReference type="SMART" id="SM01114">
    <property type="entry name" value="CXC"/>
    <property type="match status" value="2"/>
</dbReference>
<comment type="caution">
    <text evidence="6">The sequence shown here is derived from an EMBL/GenBank/DDBJ whole genome shotgun (WGS) entry which is preliminary data.</text>
</comment>
<comment type="similarity">
    <text evidence="2">Belongs to the lin-54 family.</text>
</comment>
<dbReference type="AlphaFoldDB" id="A0AA41UYZ1"/>
<feature type="compositionally biased region" description="Basic and acidic residues" evidence="4">
    <location>
        <begin position="115"/>
        <end position="124"/>
    </location>
</feature>
<dbReference type="PANTHER" id="PTHR46159:SF6">
    <property type="entry name" value="OS12G0605300 PROTEIN"/>
    <property type="match status" value="1"/>
</dbReference>
<keyword evidence="7" id="KW-1185">Reference proteome</keyword>
<gene>
    <name evidence="6" type="ORF">MKW94_012210</name>
</gene>
<evidence type="ECO:0000313" key="6">
    <source>
        <dbReference type="EMBL" id="MCL7025519.1"/>
    </source>
</evidence>
<keyword evidence="3" id="KW-0539">Nucleus</keyword>
<comment type="subcellular location">
    <subcellularLocation>
        <location evidence="1">Nucleus</location>
    </subcellularLocation>
</comment>
<feature type="region of interest" description="Disordered" evidence="4">
    <location>
        <begin position="749"/>
        <end position="768"/>
    </location>
</feature>
<evidence type="ECO:0000313" key="7">
    <source>
        <dbReference type="Proteomes" id="UP001177140"/>
    </source>
</evidence>
<reference evidence="6" key="1">
    <citation type="submission" date="2022-03" db="EMBL/GenBank/DDBJ databases">
        <title>A functionally conserved STORR gene fusion in Papaver species that diverged 16.8 million years ago.</title>
        <authorList>
            <person name="Catania T."/>
        </authorList>
    </citation>
    <scope>NUCLEOTIDE SEQUENCE</scope>
    <source>
        <strain evidence="6">S-191538</strain>
    </source>
</reference>
<accession>A0AA41UYZ1</accession>
<dbReference type="Proteomes" id="UP001177140">
    <property type="component" value="Unassembled WGS sequence"/>
</dbReference>
<dbReference type="PROSITE" id="PS51634">
    <property type="entry name" value="CRC"/>
    <property type="match status" value="1"/>
</dbReference>
<dbReference type="Pfam" id="PF03638">
    <property type="entry name" value="TCR"/>
    <property type="match status" value="2"/>
</dbReference>
<feature type="compositionally biased region" description="Polar residues" evidence="4">
    <location>
        <begin position="903"/>
        <end position="927"/>
    </location>
</feature>
<feature type="domain" description="CRC" evidence="5">
    <location>
        <begin position="562"/>
        <end position="682"/>
    </location>
</feature>
<feature type="region of interest" description="Disordered" evidence="4">
    <location>
        <begin position="849"/>
        <end position="875"/>
    </location>
</feature>
<feature type="region of interest" description="Disordered" evidence="4">
    <location>
        <begin position="887"/>
        <end position="927"/>
    </location>
</feature>
<dbReference type="InterPro" id="IPR044522">
    <property type="entry name" value="TSO1-like"/>
</dbReference>
<dbReference type="GO" id="GO:0003700">
    <property type="term" value="F:DNA-binding transcription factor activity"/>
    <property type="evidence" value="ECO:0007669"/>
    <property type="project" value="InterPro"/>
</dbReference>
<name>A0AA41UYZ1_PAPNU</name>
<dbReference type="PANTHER" id="PTHR46159">
    <property type="entry name" value="PROTEIN TESMIN/TSO1-LIKE CXC 2"/>
    <property type="match status" value="1"/>
</dbReference>
<evidence type="ECO:0000256" key="3">
    <source>
        <dbReference type="ARBA" id="ARBA00023242"/>
    </source>
</evidence>
<feature type="region of interest" description="Disordered" evidence="4">
    <location>
        <begin position="520"/>
        <end position="562"/>
    </location>
</feature>
<evidence type="ECO:0000256" key="1">
    <source>
        <dbReference type="ARBA" id="ARBA00004123"/>
    </source>
</evidence>
<feature type="region of interest" description="Disordered" evidence="4">
    <location>
        <begin position="104"/>
        <end position="130"/>
    </location>
</feature>
<sequence>MDSPERTQITSPSPVVQDSPLYSFLSTLSPIKPVKSRNAAQAFTEYNFPSPVFTSPRFNQQRGTGFLKGSQCALLSKGKHSIGEEDSRVADCSLASEQSITKSIGSGGTSCSTKECSKDSEQDIPRSSSGTVEEYLAETVAVGKNVAGTATSTDVLVNQAHDVSHGCISSKENSVNLANDPEAKDTGTEAVASHTLLGTAEEDLLGSVELDLVTEPVSGEQCQPRLVSDVGDEQLAVVSNQMEQTSVEADADRPDCSVSLDHHGLQNGEVSQHSAIECTRQLPCESLQMTQAHNGRDEIRGVTCDGSVESSILYDSKEGNQLQRGTLRRCLQFEAAQPQGNTFGDTLSSWNAPNVLNSRSPASSTDLEISDLSHLKRRSTSSSRSRRITSRVTITTVTTLETHEVGRSVQNSVISSAKVPMPSGIGLHLNSIVNTPVSSKFIAKACSSSHSGKALSITEQDLHDNSDSLSLPITTENLSDTLDNNQQGNLATVRESSATFQSSHKMSLMNEILNFEQENEHHMTPCDSRTASENSIRFEEFSEPPTKKRRKKTPNSIDNSEGCRRCSCKKTKCLKLYCECFAAGVYCSEPCSCVGCFNKPEYEETVLATRRKIESRNPLAFAPKILGTFKEIGNQVTPASGRHKRGCNCKKSKCLKKYCECYQAGVGCSDGCRCEGCQNVFGLKEGYDESREMLYRKFDVEKWEDSAGDKLEIANGNDMLQLELPNPDNLSPLTPMFQSSNHGKDMAKSRIHASRYDPSPESEWQLKTDKETSDVITCDLELECSVAGRVDPILQRHDEPADFCDLTPLPNIISRAKASSSASNTTGSAKASQGRFNLGSVSLSSLAPHRWRGSPVTPLPRLGVNKFPQEPDSENSMLCQIQEDDTPEILKDSRTPIKAVKASSPNQKRVSPPQNNSPEPRLTCSPSLKSGRKFVLQSISAFPPLTPYSDPKGGRIDK</sequence>
<dbReference type="InterPro" id="IPR033467">
    <property type="entry name" value="Tesmin/TSO1-like_CXC"/>
</dbReference>
<protein>
    <recommendedName>
        <fullName evidence="5">CRC domain-containing protein</fullName>
    </recommendedName>
</protein>
<evidence type="ECO:0000256" key="2">
    <source>
        <dbReference type="ARBA" id="ARBA00007267"/>
    </source>
</evidence>
<dbReference type="InterPro" id="IPR005172">
    <property type="entry name" value="CRC"/>
</dbReference>
<feature type="compositionally biased region" description="Low complexity" evidence="4">
    <location>
        <begin position="104"/>
        <end position="114"/>
    </location>
</feature>
<organism evidence="6 7">
    <name type="scientific">Papaver nudicaule</name>
    <name type="common">Iceland poppy</name>
    <dbReference type="NCBI Taxonomy" id="74823"/>
    <lineage>
        <taxon>Eukaryota</taxon>
        <taxon>Viridiplantae</taxon>
        <taxon>Streptophyta</taxon>
        <taxon>Embryophyta</taxon>
        <taxon>Tracheophyta</taxon>
        <taxon>Spermatophyta</taxon>
        <taxon>Magnoliopsida</taxon>
        <taxon>Ranunculales</taxon>
        <taxon>Papaveraceae</taxon>
        <taxon>Papaveroideae</taxon>
        <taxon>Papaver</taxon>
    </lineage>
</organism>